<evidence type="ECO:0000256" key="2">
    <source>
        <dbReference type="ARBA" id="ARBA00005988"/>
    </source>
</evidence>
<comment type="caution">
    <text evidence="3">Lacks conserved residue(s) required for the propagation of feature annotation.</text>
</comment>
<organism evidence="5">
    <name type="scientific">Darwinula stevensoni</name>
    <dbReference type="NCBI Taxonomy" id="69355"/>
    <lineage>
        <taxon>Eukaryota</taxon>
        <taxon>Metazoa</taxon>
        <taxon>Ecdysozoa</taxon>
        <taxon>Arthropoda</taxon>
        <taxon>Crustacea</taxon>
        <taxon>Oligostraca</taxon>
        <taxon>Ostracoda</taxon>
        <taxon>Podocopa</taxon>
        <taxon>Podocopida</taxon>
        <taxon>Darwinulocopina</taxon>
        <taxon>Darwinuloidea</taxon>
        <taxon>Darwinulidae</taxon>
        <taxon>Darwinula</taxon>
    </lineage>
</organism>
<dbReference type="EMBL" id="CAJPEV010014097">
    <property type="protein sequence ID" value="CAG0906886.1"/>
    <property type="molecule type" value="Genomic_DNA"/>
</dbReference>
<evidence type="ECO:0000256" key="1">
    <source>
        <dbReference type="ARBA" id="ARBA00001947"/>
    </source>
</evidence>
<dbReference type="GO" id="GO:0008270">
    <property type="term" value="F:zinc ion binding"/>
    <property type="evidence" value="ECO:0007669"/>
    <property type="project" value="InterPro"/>
</dbReference>
<evidence type="ECO:0000256" key="3">
    <source>
        <dbReference type="PROSITE-ProRule" id="PRU01379"/>
    </source>
</evidence>
<evidence type="ECO:0000259" key="4">
    <source>
        <dbReference type="PROSITE" id="PS52035"/>
    </source>
</evidence>
<dbReference type="PANTHER" id="PTHR12756">
    <property type="entry name" value="CYTOSOLIC CARBOXYPEPTIDASE"/>
    <property type="match status" value="1"/>
</dbReference>
<dbReference type="InterPro" id="IPR050821">
    <property type="entry name" value="Cytosolic_carboxypeptidase"/>
</dbReference>
<reference evidence="5" key="1">
    <citation type="submission" date="2020-11" db="EMBL/GenBank/DDBJ databases">
        <authorList>
            <person name="Tran Van P."/>
        </authorList>
    </citation>
    <scope>NUCLEOTIDE SEQUENCE</scope>
</reference>
<evidence type="ECO:0000313" key="6">
    <source>
        <dbReference type="Proteomes" id="UP000677054"/>
    </source>
</evidence>
<dbReference type="InterPro" id="IPR000834">
    <property type="entry name" value="Peptidase_M14"/>
</dbReference>
<dbReference type="GO" id="GO:0004181">
    <property type="term" value="F:metallocarboxypeptidase activity"/>
    <property type="evidence" value="ECO:0007669"/>
    <property type="project" value="InterPro"/>
</dbReference>
<protein>
    <recommendedName>
        <fullName evidence="4">Peptidase M14 domain-containing protein</fullName>
    </recommendedName>
</protein>
<proteinExistence type="inferred from homology"/>
<feature type="domain" description="Peptidase M14" evidence="4">
    <location>
        <begin position="1"/>
        <end position="197"/>
    </location>
</feature>
<dbReference type="Proteomes" id="UP000677054">
    <property type="component" value="Unassembled WGS sequence"/>
</dbReference>
<accession>A0A7R9AIF2</accession>
<dbReference type="Pfam" id="PF00246">
    <property type="entry name" value="Peptidase_M14"/>
    <property type="match status" value="1"/>
</dbReference>
<dbReference type="GO" id="GO:0006508">
    <property type="term" value="P:proteolysis"/>
    <property type="evidence" value="ECO:0007669"/>
    <property type="project" value="InterPro"/>
</dbReference>
<dbReference type="PROSITE" id="PS52035">
    <property type="entry name" value="PEPTIDASE_M14"/>
    <property type="match status" value="1"/>
</dbReference>
<dbReference type="SUPFAM" id="SSF53187">
    <property type="entry name" value="Zn-dependent exopeptidases"/>
    <property type="match status" value="1"/>
</dbReference>
<dbReference type="OrthoDB" id="10253041at2759"/>
<dbReference type="PANTHER" id="PTHR12756:SF9">
    <property type="entry name" value="CYTOSOLIC CARBOXYPEPTIDASE 6"/>
    <property type="match status" value="1"/>
</dbReference>
<comment type="similarity">
    <text evidence="2 3">Belongs to the peptidase M14 family.</text>
</comment>
<dbReference type="Gene3D" id="3.40.630.10">
    <property type="entry name" value="Zn peptidases"/>
    <property type="match status" value="1"/>
</dbReference>
<evidence type="ECO:0000313" key="5">
    <source>
        <dbReference type="EMBL" id="CAD7254903.1"/>
    </source>
</evidence>
<gene>
    <name evidence="5" type="ORF">DSTB1V02_LOCUS14649</name>
</gene>
<keyword evidence="6" id="KW-1185">Reference proteome</keyword>
<dbReference type="AlphaFoldDB" id="A0A7R9AIF2"/>
<comment type="cofactor">
    <cofactor evidence="1">
        <name>Zn(2+)</name>
        <dbReference type="ChEBI" id="CHEBI:29105"/>
    </cofactor>
</comment>
<name>A0A7R9AIF2_9CRUS</name>
<dbReference type="EMBL" id="LR913615">
    <property type="protein sequence ID" value="CAD7254903.1"/>
    <property type="molecule type" value="Genomic_DNA"/>
</dbReference>
<sequence length="197" mass="22521">MTFQKICFGHKIKSLVDFLISSHPIAVTLREHVVFKIVPMLNPDGAFLGNYRTNVMGMDLNRQWTEPSQWAHPTVFSAKNLISDIDEDKNADLDFVIDLHAHTSLLGAFVYGNIYDDVYRYERHIVFPKMLSQVAEDYNANNCVYNRDPQKVNCARSVSQPRLSRQVLEFSAVLFSPQTRITARSGRDEGFLYSGEV</sequence>